<dbReference type="Proteomes" id="UP000298493">
    <property type="component" value="Unassembled WGS sequence"/>
</dbReference>
<dbReference type="InterPro" id="IPR049326">
    <property type="entry name" value="Rhodopsin_dom_fungi"/>
</dbReference>
<organism evidence="3 4">
    <name type="scientific">Venturia nashicola</name>
    <dbReference type="NCBI Taxonomy" id="86259"/>
    <lineage>
        <taxon>Eukaryota</taxon>
        <taxon>Fungi</taxon>
        <taxon>Dikarya</taxon>
        <taxon>Ascomycota</taxon>
        <taxon>Pezizomycotina</taxon>
        <taxon>Dothideomycetes</taxon>
        <taxon>Pleosporomycetidae</taxon>
        <taxon>Venturiales</taxon>
        <taxon>Venturiaceae</taxon>
        <taxon>Venturia</taxon>
    </lineage>
</organism>
<feature type="transmembrane region" description="Helical" evidence="1">
    <location>
        <begin position="99"/>
        <end position="117"/>
    </location>
</feature>
<keyword evidence="1" id="KW-1133">Transmembrane helix</keyword>
<feature type="transmembrane region" description="Helical" evidence="1">
    <location>
        <begin position="64"/>
        <end position="87"/>
    </location>
</feature>
<reference evidence="3 4" key="1">
    <citation type="submission" date="2019-04" db="EMBL/GenBank/DDBJ databases">
        <title>High contiguity whole genome sequence and gene annotation resource for two Venturia nashicola isolates.</title>
        <authorList>
            <person name="Prokchorchik M."/>
            <person name="Won K."/>
            <person name="Lee Y."/>
            <person name="Choi E.D."/>
            <person name="Segonzac C."/>
            <person name="Sohn K.H."/>
        </authorList>
    </citation>
    <scope>NUCLEOTIDE SEQUENCE [LARGE SCALE GENOMIC DNA]</scope>
    <source>
        <strain evidence="3 4">PRI2</strain>
    </source>
</reference>
<evidence type="ECO:0000313" key="4">
    <source>
        <dbReference type="Proteomes" id="UP000298493"/>
    </source>
</evidence>
<name>A0A4Z1NM26_9PEZI</name>
<evidence type="ECO:0000256" key="1">
    <source>
        <dbReference type="SAM" id="Phobius"/>
    </source>
</evidence>
<dbReference type="EMBL" id="SNSC02000019">
    <property type="protein sequence ID" value="TID15883.1"/>
    <property type="molecule type" value="Genomic_DNA"/>
</dbReference>
<evidence type="ECO:0000313" key="3">
    <source>
        <dbReference type="EMBL" id="TID15883.1"/>
    </source>
</evidence>
<gene>
    <name evidence="3" type="ORF">E6O75_ATG08941</name>
</gene>
<dbReference type="AlphaFoldDB" id="A0A4Z1NM26"/>
<feature type="transmembrane region" description="Helical" evidence="1">
    <location>
        <begin position="35"/>
        <end position="52"/>
    </location>
</feature>
<feature type="transmembrane region" description="Helical" evidence="1">
    <location>
        <begin position="137"/>
        <end position="158"/>
    </location>
</feature>
<protein>
    <recommendedName>
        <fullName evidence="2">Rhodopsin domain-containing protein</fullName>
    </recommendedName>
</protein>
<accession>A0A4Z1NM26</accession>
<sequence>MVNDFEHGTLLQSALACALSWLCQRGYTVSASCWVDWPGMPFIIIALVSMLHRPNQRFQWILTIPPVCGIATSTGMALLTAVGLGVHDVSGSISSQDRYQWGLMATNCVYLSCNAFVKLGLLEMYRHFTMLWYNQWWTSTVQVLSIIFGLSGVLGVIFQCVPVTSAWDHSIVGACHGKKFQCFHD</sequence>
<keyword evidence="4" id="KW-1185">Reference proteome</keyword>
<keyword evidence="1" id="KW-0812">Transmembrane</keyword>
<keyword evidence="1" id="KW-0472">Membrane</keyword>
<evidence type="ECO:0000259" key="2">
    <source>
        <dbReference type="Pfam" id="PF20684"/>
    </source>
</evidence>
<dbReference type="Pfam" id="PF20684">
    <property type="entry name" value="Fung_rhodopsin"/>
    <property type="match status" value="1"/>
</dbReference>
<comment type="caution">
    <text evidence="3">The sequence shown here is derived from an EMBL/GenBank/DDBJ whole genome shotgun (WGS) entry which is preliminary data.</text>
</comment>
<feature type="domain" description="Rhodopsin" evidence="2">
    <location>
        <begin position="60"/>
        <end position="177"/>
    </location>
</feature>
<proteinExistence type="predicted"/>